<evidence type="ECO:0000313" key="3">
    <source>
        <dbReference type="Proteomes" id="UP000236893"/>
    </source>
</evidence>
<protein>
    <submittedName>
        <fullName evidence="2">Uncharacterized protein</fullName>
    </submittedName>
</protein>
<reference evidence="2 3" key="1">
    <citation type="submission" date="2018-01" db="EMBL/GenBank/DDBJ databases">
        <authorList>
            <person name="Gaut B.S."/>
            <person name="Morton B.R."/>
            <person name="Clegg M.T."/>
            <person name="Duvall M.R."/>
        </authorList>
    </citation>
    <scope>NUCLEOTIDE SEQUENCE [LARGE SCALE GENOMIC DNA]</scope>
    <source>
        <strain evidence="2 3">HR-AV</strain>
    </source>
</reference>
<comment type="caution">
    <text evidence="2">The sequence shown here is derived from an EMBL/GenBank/DDBJ whole genome shotgun (WGS) entry which is preliminary data.</text>
</comment>
<evidence type="ECO:0000256" key="1">
    <source>
        <dbReference type="SAM" id="SignalP"/>
    </source>
</evidence>
<keyword evidence="1" id="KW-0732">Signal</keyword>
<feature type="chain" id="PRO_5015555080" evidence="1">
    <location>
        <begin position="22"/>
        <end position="158"/>
    </location>
</feature>
<keyword evidence="3" id="KW-1185">Reference proteome</keyword>
<dbReference type="EMBL" id="PQVF01000010">
    <property type="protein sequence ID" value="POY35551.1"/>
    <property type="molecule type" value="Genomic_DNA"/>
</dbReference>
<evidence type="ECO:0000313" key="2">
    <source>
        <dbReference type="EMBL" id="POY35551.1"/>
    </source>
</evidence>
<organism evidence="2 3">
    <name type="scientific">Solitalea longa</name>
    <dbReference type="NCBI Taxonomy" id="2079460"/>
    <lineage>
        <taxon>Bacteria</taxon>
        <taxon>Pseudomonadati</taxon>
        <taxon>Bacteroidota</taxon>
        <taxon>Sphingobacteriia</taxon>
        <taxon>Sphingobacteriales</taxon>
        <taxon>Sphingobacteriaceae</taxon>
        <taxon>Solitalea</taxon>
    </lineage>
</organism>
<accession>A0A2S4ZYZ1</accession>
<gene>
    <name evidence="2" type="ORF">C3K47_14235</name>
</gene>
<feature type="signal peptide" evidence="1">
    <location>
        <begin position="1"/>
        <end position="21"/>
    </location>
</feature>
<dbReference type="RefSeq" id="WP_103789825.1">
    <property type="nucleotide sequence ID" value="NZ_PQVF01000010.1"/>
</dbReference>
<dbReference type="AlphaFoldDB" id="A0A2S4ZYZ1"/>
<dbReference type="OrthoDB" id="9848260at2"/>
<name>A0A2S4ZYZ1_9SPHI</name>
<proteinExistence type="predicted"/>
<sequence>MKKFLLILSLLAVFKSGFSQQSSTVIQQSERWFKGQNASYVKKLTPTNCEKMDIIWDKAEQIYTEGKEYIRVPVDAIYKATGKPSKEVPPAPQSNLYLVKSEVDSTFECLFVKVQSNPVKHQNMITVLDGVKGEFLVKPFDDILPLPKVNWYFEQPRE</sequence>
<dbReference type="Proteomes" id="UP000236893">
    <property type="component" value="Unassembled WGS sequence"/>
</dbReference>